<dbReference type="Pfam" id="PF00355">
    <property type="entry name" value="Rieske"/>
    <property type="match status" value="1"/>
</dbReference>
<protein>
    <submittedName>
        <fullName evidence="11">Rieske 2Fe-2S domain-containing protein</fullName>
    </submittedName>
</protein>
<keyword evidence="12" id="KW-1185">Reference proteome</keyword>
<dbReference type="InterPro" id="IPR050584">
    <property type="entry name" value="Cholesterol_7-desaturase"/>
</dbReference>
<dbReference type="GO" id="GO:0016491">
    <property type="term" value="F:oxidoreductase activity"/>
    <property type="evidence" value="ECO:0007669"/>
    <property type="project" value="UniProtKB-KW"/>
</dbReference>
<dbReference type="PANTHER" id="PTHR21266">
    <property type="entry name" value="IRON-SULFUR DOMAIN CONTAINING PROTEIN"/>
    <property type="match status" value="1"/>
</dbReference>
<evidence type="ECO:0000256" key="2">
    <source>
        <dbReference type="ARBA" id="ARBA00022692"/>
    </source>
</evidence>
<dbReference type="PANTHER" id="PTHR21266:SF32">
    <property type="entry name" value="CHOLESTEROL 7-DESATURASE NVD"/>
    <property type="match status" value="1"/>
</dbReference>
<comment type="subcellular location">
    <subcellularLocation>
        <location evidence="1">Membrane</location>
    </subcellularLocation>
</comment>
<keyword evidence="4" id="KW-0479">Metal-binding</keyword>
<evidence type="ECO:0000256" key="9">
    <source>
        <dbReference type="ARBA" id="ARBA00023136"/>
    </source>
</evidence>
<dbReference type="GO" id="GO:0046872">
    <property type="term" value="F:metal ion binding"/>
    <property type="evidence" value="ECO:0007669"/>
    <property type="project" value="UniProtKB-KW"/>
</dbReference>
<proteinExistence type="predicted"/>
<gene>
    <name evidence="11" type="ORF">HHL15_19585</name>
</gene>
<keyword evidence="3" id="KW-0001">2Fe-2S</keyword>
<dbReference type="SUPFAM" id="SSF50022">
    <property type="entry name" value="ISP domain"/>
    <property type="match status" value="1"/>
</dbReference>
<dbReference type="Proteomes" id="UP000580043">
    <property type="component" value="Unassembled WGS sequence"/>
</dbReference>
<dbReference type="AlphaFoldDB" id="A0A848GB10"/>
<dbReference type="SUPFAM" id="SSF55961">
    <property type="entry name" value="Bet v1-like"/>
    <property type="match status" value="1"/>
</dbReference>
<dbReference type="GO" id="GO:0016020">
    <property type="term" value="C:membrane"/>
    <property type="evidence" value="ECO:0007669"/>
    <property type="project" value="UniProtKB-SubCell"/>
</dbReference>
<organism evidence="11 12">
    <name type="scientific">Zoogloea dura</name>
    <dbReference type="NCBI Taxonomy" id="2728840"/>
    <lineage>
        <taxon>Bacteria</taxon>
        <taxon>Pseudomonadati</taxon>
        <taxon>Pseudomonadota</taxon>
        <taxon>Betaproteobacteria</taxon>
        <taxon>Rhodocyclales</taxon>
        <taxon>Zoogloeaceae</taxon>
        <taxon>Zoogloea</taxon>
    </lineage>
</organism>
<dbReference type="RefSeq" id="WP_169147498.1">
    <property type="nucleotide sequence ID" value="NZ_JABBGA010000020.1"/>
</dbReference>
<accession>A0A848GB10</accession>
<reference evidence="11 12" key="1">
    <citation type="submission" date="2020-04" db="EMBL/GenBank/DDBJ databases">
        <title>Zoogloea sp. G-4-1-14 isolated from soil.</title>
        <authorList>
            <person name="Dahal R.H."/>
        </authorList>
    </citation>
    <scope>NUCLEOTIDE SEQUENCE [LARGE SCALE GENOMIC DNA]</scope>
    <source>
        <strain evidence="11 12">G-4-1-14</strain>
    </source>
</reference>
<evidence type="ECO:0000313" key="11">
    <source>
        <dbReference type="EMBL" id="NML27966.1"/>
    </source>
</evidence>
<feature type="domain" description="Rieske" evidence="10">
    <location>
        <begin position="33"/>
        <end position="139"/>
    </location>
</feature>
<evidence type="ECO:0000256" key="6">
    <source>
        <dbReference type="ARBA" id="ARBA00023002"/>
    </source>
</evidence>
<comment type="caution">
    <text evidence="11">The sequence shown here is derived from an EMBL/GenBank/DDBJ whole genome shotgun (WGS) entry which is preliminary data.</text>
</comment>
<keyword evidence="7" id="KW-0408">Iron</keyword>
<evidence type="ECO:0000256" key="3">
    <source>
        <dbReference type="ARBA" id="ARBA00022714"/>
    </source>
</evidence>
<dbReference type="InterPro" id="IPR021028">
    <property type="entry name" value="Homotrim_ring_OHase_catalytic"/>
</dbReference>
<evidence type="ECO:0000256" key="8">
    <source>
        <dbReference type="ARBA" id="ARBA00023014"/>
    </source>
</evidence>
<evidence type="ECO:0000256" key="7">
    <source>
        <dbReference type="ARBA" id="ARBA00023004"/>
    </source>
</evidence>
<dbReference type="EMBL" id="JABBGA010000020">
    <property type="protein sequence ID" value="NML27966.1"/>
    <property type="molecule type" value="Genomic_DNA"/>
</dbReference>
<dbReference type="PROSITE" id="PS51296">
    <property type="entry name" value="RIESKE"/>
    <property type="match status" value="1"/>
</dbReference>
<evidence type="ECO:0000259" key="10">
    <source>
        <dbReference type="PROSITE" id="PS51296"/>
    </source>
</evidence>
<name>A0A848GB10_9RHOO</name>
<keyword evidence="5" id="KW-1133">Transmembrane helix</keyword>
<dbReference type="Pfam" id="PF11723">
    <property type="entry name" value="Aromatic_hydrox"/>
    <property type="match status" value="1"/>
</dbReference>
<keyword evidence="8" id="KW-0411">Iron-sulfur</keyword>
<evidence type="ECO:0000256" key="5">
    <source>
        <dbReference type="ARBA" id="ARBA00022989"/>
    </source>
</evidence>
<dbReference type="Gene3D" id="2.20.25.680">
    <property type="match status" value="1"/>
</dbReference>
<dbReference type="Gene3D" id="3.90.380.10">
    <property type="entry name" value="Naphthalene 1,2-dioxygenase Alpha Subunit, Chain A, domain 1"/>
    <property type="match status" value="1"/>
</dbReference>
<sequence length="431" mass="48827">MDMKRTVKKANNDAARRLYAPYAEAEWGFLNHWYPARFAGEVPEGSAVGVQICGVPIVLRRSKGKVYALKDQCLHRGVKLSAKPMCLTEDTITCWYHGFTFSIETGELVSIVAAPDDEIIGTTGIPTYPVEEVNGIVFVFVKSDDWEDEIPPLAQDLPIRFPDNNERFPHPFWPDTPSMLDKDAVALGVHRTGYANWRLACENGFDAGHLLIHKDCTIVQAKDWAVPLGIKPLTDQATQLIEDEDGPKGFINMYFTDNYEPVLVNERLNVKASGSVPKYFRTSMFLPGVLMVENWPEENVVQYEWYVPITDDTYEYWEVLVKRCPTEEDVKGFEYRFKNFYEPMALHGFNDCDLFARDAMQNFYADGAGWADEQLGDMDYSIITWRKVASRYNRGIAKKPRGVSGVVKGASNVLAEIRGPGCGHYRDKKGE</sequence>
<dbReference type="InterPro" id="IPR017941">
    <property type="entry name" value="Rieske_2Fe-2S"/>
</dbReference>
<evidence type="ECO:0000313" key="12">
    <source>
        <dbReference type="Proteomes" id="UP000580043"/>
    </source>
</evidence>
<dbReference type="GO" id="GO:0005737">
    <property type="term" value="C:cytoplasm"/>
    <property type="evidence" value="ECO:0007669"/>
    <property type="project" value="TreeGrafter"/>
</dbReference>
<dbReference type="Gene3D" id="2.20.25.10">
    <property type="match status" value="1"/>
</dbReference>
<keyword evidence="9" id="KW-0472">Membrane</keyword>
<evidence type="ECO:0000256" key="1">
    <source>
        <dbReference type="ARBA" id="ARBA00004370"/>
    </source>
</evidence>
<keyword evidence="2" id="KW-0812">Transmembrane</keyword>
<evidence type="ECO:0000256" key="4">
    <source>
        <dbReference type="ARBA" id="ARBA00022723"/>
    </source>
</evidence>
<keyword evidence="6" id="KW-0560">Oxidoreductase</keyword>
<dbReference type="GO" id="GO:0051537">
    <property type="term" value="F:2 iron, 2 sulfur cluster binding"/>
    <property type="evidence" value="ECO:0007669"/>
    <property type="project" value="UniProtKB-KW"/>
</dbReference>
<dbReference type="InterPro" id="IPR036922">
    <property type="entry name" value="Rieske_2Fe-2S_sf"/>
</dbReference>